<dbReference type="Proteomes" id="UP000243799">
    <property type="component" value="Unassembled WGS sequence"/>
</dbReference>
<evidence type="ECO:0000313" key="2">
    <source>
        <dbReference type="EMBL" id="SFA98936.1"/>
    </source>
</evidence>
<reference evidence="3" key="1">
    <citation type="submission" date="2016-10" db="EMBL/GenBank/DDBJ databases">
        <authorList>
            <person name="Varghese N."/>
            <person name="Submissions S."/>
        </authorList>
    </citation>
    <scope>NUCLEOTIDE SEQUENCE [LARGE SCALE GENOMIC DNA]</scope>
    <source>
        <strain evidence="3">CGMCC 4.3568</strain>
    </source>
</reference>
<proteinExistence type="predicted"/>
<evidence type="ECO:0000313" key="3">
    <source>
        <dbReference type="Proteomes" id="UP000243799"/>
    </source>
</evidence>
<gene>
    <name evidence="2" type="ORF">SAMN05216266_103120</name>
</gene>
<accession>A0A1I0XES2</accession>
<organism evidence="2 3">
    <name type="scientific">Amycolatopsis marina</name>
    <dbReference type="NCBI Taxonomy" id="490629"/>
    <lineage>
        <taxon>Bacteria</taxon>
        <taxon>Bacillati</taxon>
        <taxon>Actinomycetota</taxon>
        <taxon>Actinomycetes</taxon>
        <taxon>Pseudonocardiales</taxon>
        <taxon>Pseudonocardiaceae</taxon>
        <taxon>Amycolatopsis</taxon>
    </lineage>
</organism>
<feature type="chain" id="PRO_5039605274" description="SH3 domain-containing protein" evidence="1">
    <location>
        <begin position="33"/>
        <end position="405"/>
    </location>
</feature>
<evidence type="ECO:0000256" key="1">
    <source>
        <dbReference type="SAM" id="SignalP"/>
    </source>
</evidence>
<dbReference type="OrthoDB" id="3734014at2"/>
<dbReference type="STRING" id="490629.SAMN05216266_103120"/>
<dbReference type="AlphaFoldDB" id="A0A1I0XES2"/>
<name>A0A1I0XES2_9PSEU</name>
<keyword evidence="3" id="KW-1185">Reference proteome</keyword>
<protein>
    <recommendedName>
        <fullName evidence="4">SH3 domain-containing protein</fullName>
    </recommendedName>
</protein>
<feature type="signal peptide" evidence="1">
    <location>
        <begin position="1"/>
        <end position="32"/>
    </location>
</feature>
<dbReference type="RefSeq" id="WP_091671229.1">
    <property type="nucleotide sequence ID" value="NZ_FOKG01000003.1"/>
</dbReference>
<dbReference type="EMBL" id="FOKG01000003">
    <property type="protein sequence ID" value="SFA98936.1"/>
    <property type="molecule type" value="Genomic_DNA"/>
</dbReference>
<evidence type="ECO:0008006" key="4">
    <source>
        <dbReference type="Google" id="ProtNLM"/>
    </source>
</evidence>
<dbReference type="Gene3D" id="2.30.30.40">
    <property type="entry name" value="SH3 Domains"/>
    <property type="match status" value="1"/>
</dbReference>
<sequence length="405" mass="42864">MTSTRIESRRRPGWTAVAAAVATAAIGATALAAPAGADPTIPASGTLTWSITPSEPRYDATASGTFASAERAELTSIEVFDVERLKSPVNTVAAELDAKIPDTAQAALDVRGQRADGMWSEWTEVTPDAAAVLPESTSSVQARLVLITPEGTPGAHVRRIDLTAWNAEGATATQSVQAAASTYRVFATREGLVGGTTANGHVIVKRDHFVALPSRRGLANKNSGNYTVQVCTSNNARCEWAPVWDVGPWNTKDDYWNADREQWTDLPQGKPQAQAAYQDGYNGGKDQFGRKVANPAGIDLADGTFWDGLKLSDNAWVNVTYEWTGSGPWGTIATASTPLNVRSGPKNSAAQVGLAAKYAQVRIECQVTGDSVSGTQGTSNLWYRLASGKYVARAYVKVGSAPSAC</sequence>
<keyword evidence="1" id="KW-0732">Signal</keyword>